<organism evidence="2 3">
    <name type="scientific">Enterococcus camelliae</name>
    <dbReference type="NCBI Taxonomy" id="453959"/>
    <lineage>
        <taxon>Bacteria</taxon>
        <taxon>Bacillati</taxon>
        <taxon>Bacillota</taxon>
        <taxon>Bacilli</taxon>
        <taxon>Lactobacillales</taxon>
        <taxon>Enterococcaceae</taxon>
        <taxon>Enterococcus</taxon>
    </lineage>
</organism>
<proteinExistence type="predicted"/>
<reference evidence="3" key="1">
    <citation type="journal article" date="2019" name="Int. J. Syst. Evol. Microbiol.">
        <title>The Global Catalogue of Microorganisms (GCM) 10K type strain sequencing project: providing services to taxonomists for standard genome sequencing and annotation.</title>
        <authorList>
            <consortium name="The Broad Institute Genomics Platform"/>
            <consortium name="The Broad Institute Genome Sequencing Center for Infectious Disease"/>
            <person name="Wu L."/>
            <person name="Ma J."/>
        </authorList>
    </citation>
    <scope>NUCLEOTIDE SEQUENCE [LARGE SCALE GENOMIC DNA]</scope>
    <source>
        <strain evidence="3">TISTR 932</strain>
    </source>
</reference>
<evidence type="ECO:0000313" key="3">
    <source>
        <dbReference type="Proteomes" id="UP001597427"/>
    </source>
</evidence>
<gene>
    <name evidence="2" type="ORF">ACFSR0_00235</name>
</gene>
<evidence type="ECO:0000313" key="2">
    <source>
        <dbReference type="EMBL" id="MFD2727870.1"/>
    </source>
</evidence>
<dbReference type="RefSeq" id="WP_379978721.1">
    <property type="nucleotide sequence ID" value="NZ_JBHUMO010000001.1"/>
</dbReference>
<dbReference type="InterPro" id="IPR046503">
    <property type="entry name" value="DUF6681"/>
</dbReference>
<keyword evidence="1" id="KW-0812">Transmembrane</keyword>
<keyword evidence="1" id="KW-0472">Membrane</keyword>
<sequence>MSFLLDIINGINKFLGYLDISPKYLNRGYTILSFFPTLYILRIVYGMYENGNYLQCFIYAVVFFILLYFLILNSFYYFLDKNSKLDVTQLFVKYLPDEAFNIQQEKRRERAMKSIDTEEVAIDFYEDYQLYLATYMQDLIDQKVVSTNDLFLKDGYLVEWNTIYPFYFVKEKGQGEYELQIGRNYQELTPIGIIHYPNATQKLKPVGLYIIGGDFVKEGFRYHEPYRLKLLAKKARPAKTEQPSRMERRAKKK</sequence>
<evidence type="ECO:0000256" key="1">
    <source>
        <dbReference type="SAM" id="Phobius"/>
    </source>
</evidence>
<name>A0ABW5TF69_9ENTE</name>
<keyword evidence="3" id="KW-1185">Reference proteome</keyword>
<dbReference type="Pfam" id="PF20386">
    <property type="entry name" value="DUF6681"/>
    <property type="match status" value="1"/>
</dbReference>
<protein>
    <submittedName>
        <fullName evidence="2">DUF6681 family protein</fullName>
    </submittedName>
</protein>
<feature type="transmembrane region" description="Helical" evidence="1">
    <location>
        <begin position="28"/>
        <end position="45"/>
    </location>
</feature>
<dbReference type="EMBL" id="JBHUMO010000001">
    <property type="protein sequence ID" value="MFD2727870.1"/>
    <property type="molecule type" value="Genomic_DNA"/>
</dbReference>
<keyword evidence="1" id="KW-1133">Transmembrane helix</keyword>
<feature type="transmembrane region" description="Helical" evidence="1">
    <location>
        <begin position="57"/>
        <end position="79"/>
    </location>
</feature>
<comment type="caution">
    <text evidence="2">The sequence shown here is derived from an EMBL/GenBank/DDBJ whole genome shotgun (WGS) entry which is preliminary data.</text>
</comment>
<accession>A0ABW5TF69</accession>
<dbReference type="Proteomes" id="UP001597427">
    <property type="component" value="Unassembled WGS sequence"/>
</dbReference>